<accession>M7W5E4</accession>
<evidence type="ECO:0000313" key="1">
    <source>
        <dbReference type="EMBL" id="EMS13111.1"/>
    </source>
</evidence>
<organism evidence="1 2">
    <name type="scientific">Entamoeba histolytica HM-3:IMSS</name>
    <dbReference type="NCBI Taxonomy" id="885315"/>
    <lineage>
        <taxon>Eukaryota</taxon>
        <taxon>Amoebozoa</taxon>
        <taxon>Evosea</taxon>
        <taxon>Archamoebae</taxon>
        <taxon>Mastigamoebida</taxon>
        <taxon>Entamoebidae</taxon>
        <taxon>Entamoeba</taxon>
    </lineage>
</organism>
<reference evidence="1 2" key="1">
    <citation type="submission" date="2013-01" db="EMBL/GenBank/DDBJ databases">
        <authorList>
            <person name="Inman J."/>
            <person name="Zafar N."/>
            <person name="Lorenzi H."/>
            <person name="Caler E."/>
        </authorList>
    </citation>
    <scope>NUCLEOTIDE SEQUENCE [LARGE SCALE GENOMIC DNA]</scope>
    <source>
        <strain evidence="1 2">HM-3:IMSS</strain>
    </source>
</reference>
<proteinExistence type="predicted"/>
<protein>
    <submittedName>
        <fullName evidence="1">Uncharacterized protein</fullName>
    </submittedName>
</protein>
<dbReference type="AlphaFoldDB" id="M7W5E4"/>
<name>M7W5E4_ENTHI</name>
<dbReference type="Proteomes" id="UP000030780">
    <property type="component" value="Unassembled WGS sequence"/>
</dbReference>
<sequence length="63" mass="7385">MVEYEVQIEEIQEYPKVIEPNDGNFVYGSFTNKQQPIERLLSSFDSEFYGRSVEYSTGKLLNK</sequence>
<dbReference type="EMBL" id="KB638287">
    <property type="protein sequence ID" value="EMS13111.1"/>
    <property type="molecule type" value="Genomic_DNA"/>
</dbReference>
<evidence type="ECO:0000313" key="2">
    <source>
        <dbReference type="Proteomes" id="UP000030780"/>
    </source>
</evidence>
<gene>
    <name evidence="1" type="ORF">KM1_123750</name>
</gene>
<dbReference type="VEuPathDB" id="AmoebaDB:KM1_123750"/>